<organism evidence="6">
    <name type="scientific">Schistocephalus solidus</name>
    <name type="common">Tapeworm</name>
    <dbReference type="NCBI Taxonomy" id="70667"/>
    <lineage>
        <taxon>Eukaryota</taxon>
        <taxon>Metazoa</taxon>
        <taxon>Spiralia</taxon>
        <taxon>Lophotrochozoa</taxon>
        <taxon>Platyhelminthes</taxon>
        <taxon>Cestoda</taxon>
        <taxon>Eucestoda</taxon>
        <taxon>Diphyllobothriidea</taxon>
        <taxon>Diphyllobothriidae</taxon>
        <taxon>Schistocephalus</taxon>
    </lineage>
</organism>
<dbReference type="Proteomes" id="UP000275846">
    <property type="component" value="Unassembled WGS sequence"/>
</dbReference>
<dbReference type="GO" id="GO:0008270">
    <property type="term" value="F:zinc ion binding"/>
    <property type="evidence" value="ECO:0007669"/>
    <property type="project" value="UniProtKB-KW"/>
</dbReference>
<evidence type="ECO:0000313" key="5">
    <source>
        <dbReference type="Proteomes" id="UP000275846"/>
    </source>
</evidence>
<keyword evidence="5" id="KW-1185">Reference proteome</keyword>
<proteinExistence type="predicted"/>
<feature type="chain" id="PRO_5043141628" evidence="2">
    <location>
        <begin position="23"/>
        <end position="275"/>
    </location>
</feature>
<dbReference type="OrthoDB" id="10004641at2759"/>
<dbReference type="InterPro" id="IPR013087">
    <property type="entry name" value="Znf_C2H2_type"/>
</dbReference>
<dbReference type="Pfam" id="PF12874">
    <property type="entry name" value="zf-met"/>
    <property type="match status" value="1"/>
</dbReference>
<dbReference type="STRING" id="70667.A0A183TRF4"/>
<evidence type="ECO:0000256" key="2">
    <source>
        <dbReference type="SAM" id="SignalP"/>
    </source>
</evidence>
<dbReference type="EMBL" id="UYSU01046109">
    <property type="protein sequence ID" value="VDM05438.1"/>
    <property type="molecule type" value="Genomic_DNA"/>
</dbReference>
<name>A0A183TRF4_SCHSO</name>
<accession>A0A183TRF4</accession>
<reference evidence="4 5" key="2">
    <citation type="submission" date="2018-11" db="EMBL/GenBank/DDBJ databases">
        <authorList>
            <consortium name="Pathogen Informatics"/>
        </authorList>
    </citation>
    <scope>NUCLEOTIDE SEQUENCE [LARGE SCALE GENOMIC DNA]</scope>
    <source>
        <strain evidence="4 5">NST_G2</strain>
    </source>
</reference>
<feature type="signal peptide" evidence="2">
    <location>
        <begin position="1"/>
        <end position="22"/>
    </location>
</feature>
<keyword evidence="2" id="KW-0732">Signal</keyword>
<dbReference type="Gene3D" id="3.30.160.60">
    <property type="entry name" value="Classic Zinc Finger"/>
    <property type="match status" value="1"/>
</dbReference>
<sequence length="275" mass="31035">MAIPVSLVFAGHIHLPVQLLVAMRLLGGSRMNPKAQRDDWGPVPDLWGVPPPTTPNAYSVEFLQESLIWCLLIFLIRAPSQAPFYVAELAHNYLTLKKTLNGPTPDEHSMELVAAHLRLHLELRFCLKCHTVLPNSALAVDAPDAKPHRCKDLVTPVDLNLRHQPHNQESLLFEPQHVSEESTQNPWRRYCQICRRGFSSPAQYSQHLKNVHKNKRFLCPDCGMSHKSKVPCLIAFFNPMIIGQCSSGNFLQSAIPTFTLALVIFPIYRLARANE</sequence>
<evidence type="ECO:0000313" key="4">
    <source>
        <dbReference type="EMBL" id="VDM05438.1"/>
    </source>
</evidence>
<keyword evidence="1" id="KW-0863">Zinc-finger</keyword>
<dbReference type="AlphaFoldDB" id="A0A183TRF4"/>
<feature type="domain" description="C2H2-type" evidence="3">
    <location>
        <begin position="189"/>
        <end position="217"/>
    </location>
</feature>
<evidence type="ECO:0000256" key="1">
    <source>
        <dbReference type="PROSITE-ProRule" id="PRU00042"/>
    </source>
</evidence>
<evidence type="ECO:0000259" key="3">
    <source>
        <dbReference type="PROSITE" id="PS50157"/>
    </source>
</evidence>
<keyword evidence="1" id="KW-0479">Metal-binding</keyword>
<dbReference type="PROSITE" id="PS00028">
    <property type="entry name" value="ZINC_FINGER_C2H2_1"/>
    <property type="match status" value="1"/>
</dbReference>
<dbReference type="WBParaSite" id="SSLN_0001977501-mRNA-1">
    <property type="protein sequence ID" value="SSLN_0001977501-mRNA-1"/>
    <property type="gene ID" value="SSLN_0001977501"/>
</dbReference>
<reference evidence="6" key="1">
    <citation type="submission" date="2016-06" db="UniProtKB">
        <authorList>
            <consortium name="WormBaseParasite"/>
        </authorList>
    </citation>
    <scope>IDENTIFICATION</scope>
</reference>
<keyword evidence="1" id="KW-0862">Zinc</keyword>
<protein>
    <submittedName>
        <fullName evidence="6">C2H2-type domain-containing protein</fullName>
    </submittedName>
</protein>
<dbReference type="PROSITE" id="PS50157">
    <property type="entry name" value="ZINC_FINGER_C2H2_2"/>
    <property type="match status" value="1"/>
</dbReference>
<evidence type="ECO:0000313" key="6">
    <source>
        <dbReference type="WBParaSite" id="SSLN_0001977501-mRNA-1"/>
    </source>
</evidence>
<gene>
    <name evidence="4" type="ORF">SSLN_LOCUS19052</name>
</gene>